<dbReference type="AlphaFoldDB" id="A0AAC8ZAG9"/>
<dbReference type="RefSeq" id="WP_010944966.1">
    <property type="nucleotide sequence ID" value="NZ_CP011218.1"/>
</dbReference>
<evidence type="ECO:0000313" key="11">
    <source>
        <dbReference type="EMBL" id="AKO32366.1"/>
    </source>
</evidence>
<dbReference type="InterPro" id="IPR011990">
    <property type="entry name" value="TPR-like_helical_dom_sf"/>
</dbReference>
<dbReference type="OMA" id="WRYWQSH"/>
<evidence type="ECO:0000256" key="8">
    <source>
        <dbReference type="ARBA" id="ARBA00024235"/>
    </source>
</evidence>
<comment type="similarity">
    <text evidence="7">Belongs to the YfgM family.</text>
</comment>
<protein>
    <recommendedName>
        <fullName evidence="8">Ancillary SecYEG translocon subunit</fullName>
    </recommendedName>
</protein>
<dbReference type="EMBL" id="CP011219">
    <property type="protein sequence ID" value="AKO32366.1"/>
    <property type="molecule type" value="Genomic_DNA"/>
</dbReference>
<keyword evidence="6" id="KW-0143">Chaperone</keyword>
<dbReference type="PIRSF" id="PIRSF006170">
    <property type="entry name" value="YfgM"/>
    <property type="match status" value="1"/>
</dbReference>
<keyword evidence="4 9" id="KW-1133">Transmembrane helix</keyword>
<feature type="transmembrane region" description="Helical" evidence="9">
    <location>
        <begin position="28"/>
        <end position="45"/>
    </location>
</feature>
<dbReference type="InterPro" id="IPR018704">
    <property type="entry name" value="SecYEG/CpoB_TPR"/>
</dbReference>
<evidence type="ECO:0000256" key="9">
    <source>
        <dbReference type="SAM" id="Phobius"/>
    </source>
</evidence>
<reference evidence="11 12" key="1">
    <citation type="journal article" date="2015" name="PLoS Negl. Trop. Dis.">
        <title>Haemophilus ducreyi Cutaneous Ulcer Strains Are Nearly Identical to Class I Genital Ulcer Strains.</title>
        <authorList>
            <person name="Gangaiah D."/>
            <person name="Webb K.M."/>
            <person name="Humphreys T.L."/>
            <person name="Fortney K.R."/>
            <person name="Toh E."/>
            <person name="Tai A."/>
            <person name="Katz S.S."/>
            <person name="Pillay A."/>
            <person name="Chen C.Y."/>
            <person name="Roberts S.A."/>
            <person name="Munson R.S.Jr."/>
            <person name="Spinola S.M."/>
        </authorList>
    </citation>
    <scope>NUCLEOTIDE SEQUENCE [LARGE SCALE GENOMIC DNA]</scope>
    <source>
        <strain evidence="12">CLU2</strain>
    </source>
</reference>
<evidence type="ECO:0000256" key="5">
    <source>
        <dbReference type="ARBA" id="ARBA00023136"/>
    </source>
</evidence>
<evidence type="ECO:0000256" key="7">
    <source>
        <dbReference type="ARBA" id="ARBA00024197"/>
    </source>
</evidence>
<dbReference type="PANTHER" id="PTHR38035">
    <property type="entry name" value="UPF0070 PROTEIN YFGM"/>
    <property type="match status" value="1"/>
</dbReference>
<dbReference type="PANTHER" id="PTHR38035:SF1">
    <property type="entry name" value="ANCILLARY SECYEG TRANSLOCON SUBUNIT"/>
    <property type="match status" value="1"/>
</dbReference>
<keyword evidence="5 9" id="KW-0472">Membrane</keyword>
<sequence>MSNEYLNKTEEQQFEEAKNWFKENGTPILVAIVIACCVTFGWNFWKNHQLQIAQQTSENYQAVMESYLQAPEKNQPLLVKFIEDHKASSYATFAQLEQARQAVDKADFATAKIILTDALTSTTDVTLQAVIRFRLAMVDFQLKEYDTALATLAQLKEPAWEQRKHLLRGDIFAIKGDSEQAKQAYKQALALADEQDKLLIEVRLNNL</sequence>
<dbReference type="Proteomes" id="UP000060132">
    <property type="component" value="Chromosome"/>
</dbReference>
<evidence type="ECO:0000256" key="3">
    <source>
        <dbReference type="ARBA" id="ARBA00022692"/>
    </source>
</evidence>
<dbReference type="SUPFAM" id="SSF48452">
    <property type="entry name" value="TPR-like"/>
    <property type="match status" value="1"/>
</dbReference>
<dbReference type="GO" id="GO:0005886">
    <property type="term" value="C:plasma membrane"/>
    <property type="evidence" value="ECO:0007669"/>
    <property type="project" value="UniProtKB-SubCell"/>
</dbReference>
<accession>A0AAC8ZAG9</accession>
<evidence type="ECO:0000259" key="10">
    <source>
        <dbReference type="Pfam" id="PF09976"/>
    </source>
</evidence>
<feature type="domain" description="Ancillary SecYEG translocon subunit/Cell division coordinator CpoB TPR" evidence="10">
    <location>
        <begin position="18"/>
        <end position="207"/>
    </location>
</feature>
<keyword evidence="3 9" id="KW-0812">Transmembrane</keyword>
<keyword evidence="2" id="KW-1003">Cell membrane</keyword>
<dbReference type="InterPro" id="IPR026039">
    <property type="entry name" value="YfgM"/>
</dbReference>
<proteinExistence type="inferred from homology"/>
<dbReference type="GO" id="GO:0044877">
    <property type="term" value="F:protein-containing complex binding"/>
    <property type="evidence" value="ECO:0007669"/>
    <property type="project" value="InterPro"/>
</dbReference>
<comment type="subcellular location">
    <subcellularLocation>
        <location evidence="1">Cell membrane</location>
        <topology evidence="1">Single-pass type II membrane protein</topology>
    </subcellularLocation>
</comment>
<gene>
    <name evidence="11" type="ORF">RZ57_04160</name>
</gene>
<name>A0AAC8ZAG9_HAEDC</name>
<organism evidence="11 12">
    <name type="scientific">Haemophilus ducreyi</name>
    <dbReference type="NCBI Taxonomy" id="730"/>
    <lineage>
        <taxon>Bacteria</taxon>
        <taxon>Pseudomonadati</taxon>
        <taxon>Pseudomonadota</taxon>
        <taxon>Gammaproteobacteria</taxon>
        <taxon>Pasteurellales</taxon>
        <taxon>Pasteurellaceae</taxon>
        <taxon>Haemophilus</taxon>
    </lineage>
</organism>
<evidence type="ECO:0000256" key="6">
    <source>
        <dbReference type="ARBA" id="ARBA00023186"/>
    </source>
</evidence>
<evidence type="ECO:0000256" key="4">
    <source>
        <dbReference type="ARBA" id="ARBA00022989"/>
    </source>
</evidence>
<evidence type="ECO:0000256" key="1">
    <source>
        <dbReference type="ARBA" id="ARBA00004401"/>
    </source>
</evidence>
<evidence type="ECO:0000313" key="12">
    <source>
        <dbReference type="Proteomes" id="UP000060132"/>
    </source>
</evidence>
<evidence type="ECO:0000256" key="2">
    <source>
        <dbReference type="ARBA" id="ARBA00022475"/>
    </source>
</evidence>
<dbReference type="Gene3D" id="1.25.40.10">
    <property type="entry name" value="Tetratricopeptide repeat domain"/>
    <property type="match status" value="1"/>
</dbReference>
<dbReference type="Pfam" id="PF09976">
    <property type="entry name" value="TPR_21"/>
    <property type="match status" value="1"/>
</dbReference>